<dbReference type="SMART" id="SM00213">
    <property type="entry name" value="UBQ"/>
    <property type="match status" value="1"/>
</dbReference>
<accession>A0A9N8DA83</accession>
<dbReference type="PRINTS" id="PR00348">
    <property type="entry name" value="UBIQUITIN"/>
</dbReference>
<name>A0A9N8DA83_9STRA</name>
<dbReference type="CDD" id="cd17039">
    <property type="entry name" value="Ubl_ubiquitin_like"/>
    <property type="match status" value="1"/>
</dbReference>
<evidence type="ECO:0000313" key="2">
    <source>
        <dbReference type="EMBL" id="CAB9499263.1"/>
    </source>
</evidence>
<reference evidence="2" key="1">
    <citation type="submission" date="2020-06" db="EMBL/GenBank/DDBJ databases">
        <authorList>
            <consortium name="Plant Systems Biology data submission"/>
        </authorList>
    </citation>
    <scope>NUCLEOTIDE SEQUENCE</scope>
    <source>
        <strain evidence="2">D6</strain>
    </source>
</reference>
<evidence type="ECO:0000259" key="1">
    <source>
        <dbReference type="PROSITE" id="PS50053"/>
    </source>
</evidence>
<sequence length="125" mass="14429">MGRKTKGSTVYRSSHNHLQVKKSLDRFHEEQRKQQQEYIEMKIKNRRKPIEIGVQIQSGRKITITCSPDDTLDDVREKVAMKEDISPDQQVLMFNGIKLMDGDNLEDLGIIQAATLFLTLRNWGG</sequence>
<dbReference type="InterPro" id="IPR019956">
    <property type="entry name" value="Ubiquitin_dom"/>
</dbReference>
<dbReference type="Proteomes" id="UP001153069">
    <property type="component" value="Unassembled WGS sequence"/>
</dbReference>
<comment type="caution">
    <text evidence="2">The sequence shown here is derived from an EMBL/GenBank/DDBJ whole genome shotgun (WGS) entry which is preliminary data.</text>
</comment>
<feature type="domain" description="Ubiquitin-like" evidence="1">
    <location>
        <begin position="50"/>
        <end position="125"/>
    </location>
</feature>
<dbReference type="PROSITE" id="PS50053">
    <property type="entry name" value="UBIQUITIN_2"/>
    <property type="match status" value="1"/>
</dbReference>
<dbReference type="AlphaFoldDB" id="A0A9N8DA83"/>
<dbReference type="Pfam" id="PF00240">
    <property type="entry name" value="ubiquitin"/>
    <property type="match status" value="1"/>
</dbReference>
<dbReference type="InterPro" id="IPR000626">
    <property type="entry name" value="Ubiquitin-like_dom"/>
</dbReference>
<protein>
    <submittedName>
        <fullName evidence="2">Polyubiquitin</fullName>
    </submittedName>
</protein>
<dbReference type="InterPro" id="IPR050158">
    <property type="entry name" value="Ubiquitin_ubiquitin-like"/>
</dbReference>
<organism evidence="2 3">
    <name type="scientific">Seminavis robusta</name>
    <dbReference type="NCBI Taxonomy" id="568900"/>
    <lineage>
        <taxon>Eukaryota</taxon>
        <taxon>Sar</taxon>
        <taxon>Stramenopiles</taxon>
        <taxon>Ochrophyta</taxon>
        <taxon>Bacillariophyta</taxon>
        <taxon>Bacillariophyceae</taxon>
        <taxon>Bacillariophycidae</taxon>
        <taxon>Naviculales</taxon>
        <taxon>Naviculaceae</taxon>
        <taxon>Seminavis</taxon>
    </lineage>
</organism>
<gene>
    <name evidence="2" type="ORF">SEMRO_57_G033180.1</name>
</gene>
<dbReference type="OrthoDB" id="417450at2759"/>
<keyword evidence="3" id="KW-1185">Reference proteome</keyword>
<proteinExistence type="predicted"/>
<dbReference type="EMBL" id="CAICTM010000056">
    <property type="protein sequence ID" value="CAB9499263.1"/>
    <property type="molecule type" value="Genomic_DNA"/>
</dbReference>
<dbReference type="PANTHER" id="PTHR10666">
    <property type="entry name" value="UBIQUITIN"/>
    <property type="match status" value="1"/>
</dbReference>
<dbReference type="SUPFAM" id="SSF54236">
    <property type="entry name" value="Ubiquitin-like"/>
    <property type="match status" value="1"/>
</dbReference>
<dbReference type="InterPro" id="IPR029071">
    <property type="entry name" value="Ubiquitin-like_domsf"/>
</dbReference>
<dbReference type="Gene3D" id="3.10.20.90">
    <property type="entry name" value="Phosphatidylinositol 3-kinase Catalytic Subunit, Chain A, domain 1"/>
    <property type="match status" value="1"/>
</dbReference>
<evidence type="ECO:0000313" key="3">
    <source>
        <dbReference type="Proteomes" id="UP001153069"/>
    </source>
</evidence>